<dbReference type="InterPro" id="IPR011035">
    <property type="entry name" value="Ribosomal_bL25/Gln-tRNA_synth"/>
</dbReference>
<evidence type="ECO:0000256" key="2">
    <source>
        <dbReference type="ARBA" id="ARBA00023274"/>
    </source>
</evidence>
<dbReference type="Gene3D" id="2.40.240.10">
    <property type="entry name" value="Ribosomal Protein L25, Chain P"/>
    <property type="match status" value="1"/>
</dbReference>
<dbReference type="GO" id="GO:0006412">
    <property type="term" value="P:translation"/>
    <property type="evidence" value="ECO:0007669"/>
    <property type="project" value="InterPro"/>
</dbReference>
<protein>
    <submittedName>
        <fullName evidence="4">LSU ribosomal protein L25P</fullName>
    </submittedName>
</protein>
<dbReference type="GO" id="GO:0005840">
    <property type="term" value="C:ribosome"/>
    <property type="evidence" value="ECO:0007669"/>
    <property type="project" value="UniProtKB-KW"/>
</dbReference>
<dbReference type="KEGG" id="ter:Tery_3283"/>
<dbReference type="InterPro" id="IPR020056">
    <property type="entry name" value="Rbsml_bL25/Gln-tRNA_synth_N"/>
</dbReference>
<sequence>MEVTVECQKRPLGSKTKALRREGLIPAVLYGHQLTESVSLTIDIKEAQQLLKNASTNKTVIDLKVPEISWNGKTLLREVQYHPYKSEIYHLSFFSISDRGDT</sequence>
<dbReference type="GO" id="GO:0003735">
    <property type="term" value="F:structural constituent of ribosome"/>
    <property type="evidence" value="ECO:0007669"/>
    <property type="project" value="InterPro"/>
</dbReference>
<dbReference type="AlphaFoldDB" id="Q10ZC9"/>
<dbReference type="HOGENOM" id="CLU_156415_0_0_3"/>
<dbReference type="Pfam" id="PF01386">
    <property type="entry name" value="Ribosomal_L25p"/>
    <property type="match status" value="1"/>
</dbReference>
<accession>Q10ZC9</accession>
<dbReference type="GO" id="GO:1990904">
    <property type="term" value="C:ribonucleoprotein complex"/>
    <property type="evidence" value="ECO:0007669"/>
    <property type="project" value="UniProtKB-KW"/>
</dbReference>
<dbReference type="eggNOG" id="COG1825">
    <property type="taxonomic scope" value="Bacteria"/>
</dbReference>
<dbReference type="EMBL" id="CP000393">
    <property type="protein sequence ID" value="ABG52395.1"/>
    <property type="molecule type" value="Genomic_DNA"/>
</dbReference>
<evidence type="ECO:0000256" key="1">
    <source>
        <dbReference type="ARBA" id="ARBA00022980"/>
    </source>
</evidence>
<organism evidence="4">
    <name type="scientific">Trichodesmium erythraeum (strain IMS101)</name>
    <dbReference type="NCBI Taxonomy" id="203124"/>
    <lineage>
        <taxon>Bacteria</taxon>
        <taxon>Bacillati</taxon>
        <taxon>Cyanobacteriota</taxon>
        <taxon>Cyanophyceae</taxon>
        <taxon>Oscillatoriophycideae</taxon>
        <taxon>Oscillatoriales</taxon>
        <taxon>Microcoleaceae</taxon>
        <taxon>Trichodesmium</taxon>
    </lineage>
</organism>
<dbReference type="SUPFAM" id="SSF50715">
    <property type="entry name" value="Ribosomal protein L25-like"/>
    <property type="match status" value="1"/>
</dbReference>
<keyword evidence="2" id="KW-0687">Ribonucleoprotein</keyword>
<gene>
    <name evidence="4" type="ordered locus">Tery_3283</name>
</gene>
<feature type="domain" description="Large ribosomal subunit protein bL25 L25" evidence="3">
    <location>
        <begin position="6"/>
        <end position="93"/>
    </location>
</feature>
<proteinExistence type="predicted"/>
<dbReference type="NCBIfam" id="NF004612">
    <property type="entry name" value="PRK05943.1"/>
    <property type="match status" value="1"/>
</dbReference>
<keyword evidence="1 4" id="KW-0689">Ribosomal protein</keyword>
<dbReference type="RefSeq" id="WP_011612740.1">
    <property type="nucleotide sequence ID" value="NC_008312.1"/>
</dbReference>
<reference evidence="4" key="1">
    <citation type="submission" date="2006-06" db="EMBL/GenBank/DDBJ databases">
        <title>Complete sequence of Trichodesmium erythraeum IMS101.</title>
        <authorList>
            <consortium name="US DOE Joint Genome Institute"/>
            <person name="Copeland A."/>
            <person name="Lucas S."/>
            <person name="Lapidus A."/>
            <person name="Barry K."/>
            <person name="Detter J.C."/>
            <person name="Glavina del Rio T."/>
            <person name="Hammon N."/>
            <person name="Israni S."/>
            <person name="Dalin E."/>
            <person name="Tice H."/>
            <person name="Pitluck S."/>
            <person name="Kiss H."/>
            <person name="Munk A.C."/>
            <person name="Brettin T."/>
            <person name="Bruce D."/>
            <person name="Han C."/>
            <person name="Tapia R."/>
            <person name="Gilna P."/>
            <person name="Schmutz J."/>
            <person name="Larimer F."/>
            <person name="Land M."/>
            <person name="Hauser L."/>
            <person name="Kyrpides N."/>
            <person name="Kim E."/>
            <person name="Richardson P."/>
        </authorList>
    </citation>
    <scope>NUCLEOTIDE SEQUENCE [LARGE SCALE GENOMIC DNA]</scope>
    <source>
        <strain evidence="4">IMS101</strain>
    </source>
</reference>
<evidence type="ECO:0000313" key="4">
    <source>
        <dbReference type="EMBL" id="ABG52395.1"/>
    </source>
</evidence>
<dbReference type="OrthoDB" id="9786489at2"/>
<dbReference type="STRING" id="203124.Tery_3283"/>
<dbReference type="InterPro" id="IPR029751">
    <property type="entry name" value="Ribosomal_L25_dom"/>
</dbReference>
<dbReference type="CDD" id="cd00495">
    <property type="entry name" value="Ribosomal_L25_TL5_CTC"/>
    <property type="match status" value="1"/>
</dbReference>
<name>Q10ZC9_TRIEI</name>
<evidence type="ECO:0000259" key="3">
    <source>
        <dbReference type="Pfam" id="PF01386"/>
    </source>
</evidence>